<dbReference type="GO" id="GO:0008395">
    <property type="term" value="F:steroid hydroxylase activity"/>
    <property type="evidence" value="ECO:0007669"/>
    <property type="project" value="TreeGrafter"/>
</dbReference>
<evidence type="ECO:0000256" key="3">
    <source>
        <dbReference type="ARBA" id="ARBA00004174"/>
    </source>
</evidence>
<proteinExistence type="inferred from homology"/>
<evidence type="ECO:0000256" key="1">
    <source>
        <dbReference type="ARBA" id="ARBA00001971"/>
    </source>
</evidence>
<reference evidence="15" key="1">
    <citation type="submission" date="2011-05" db="EMBL/GenBank/DDBJ databases">
        <authorList>
            <person name="Richards S.R."/>
            <person name="Qu J."/>
            <person name="Jiang H."/>
            <person name="Jhangiani S.N."/>
            <person name="Agravi P."/>
            <person name="Goodspeed R."/>
            <person name="Gross S."/>
            <person name="Mandapat C."/>
            <person name="Jackson L."/>
            <person name="Mathew T."/>
            <person name="Pu L."/>
            <person name="Thornton R."/>
            <person name="Saada N."/>
            <person name="Wilczek-Boney K.B."/>
            <person name="Lee S."/>
            <person name="Kovar C."/>
            <person name="Wu Y."/>
            <person name="Scherer S.E."/>
            <person name="Worley K.C."/>
            <person name="Muzny D.M."/>
            <person name="Gibbs R."/>
        </authorList>
    </citation>
    <scope>NUCLEOTIDE SEQUENCE</scope>
    <source>
        <strain evidence="15">Brora</strain>
    </source>
</reference>
<comment type="similarity">
    <text evidence="5">Belongs to the cytochrome P450 family.</text>
</comment>
<dbReference type="GO" id="GO:0016712">
    <property type="term" value="F:oxidoreductase activity, acting on paired donors, with incorporation or reduction of molecular oxygen, reduced flavin or flavoprotein as one donor, and incorporation of one atom of oxygen"/>
    <property type="evidence" value="ECO:0007669"/>
    <property type="project" value="TreeGrafter"/>
</dbReference>
<dbReference type="EMBL" id="JH430389">
    <property type="status" value="NOT_ANNOTATED_CDS"/>
    <property type="molecule type" value="Genomic_DNA"/>
</dbReference>
<dbReference type="EnsemblMetazoa" id="SMAR001250-RA">
    <property type="protein sequence ID" value="SMAR001250-PA"/>
    <property type="gene ID" value="SMAR001250"/>
</dbReference>
<keyword evidence="10" id="KW-0560">Oxidoreductase</keyword>
<dbReference type="InterPro" id="IPR036396">
    <property type="entry name" value="Cyt_P450_sf"/>
</dbReference>
<keyword evidence="15" id="KW-1185">Reference proteome</keyword>
<keyword evidence="9" id="KW-0492">Microsome</keyword>
<dbReference type="GO" id="GO:0006082">
    <property type="term" value="P:organic acid metabolic process"/>
    <property type="evidence" value="ECO:0007669"/>
    <property type="project" value="TreeGrafter"/>
</dbReference>
<protein>
    <recommendedName>
        <fullName evidence="16">Cytochrome P450</fullName>
    </recommendedName>
</protein>
<evidence type="ECO:0000256" key="12">
    <source>
        <dbReference type="ARBA" id="ARBA00023033"/>
    </source>
</evidence>
<dbReference type="InterPro" id="IPR002401">
    <property type="entry name" value="Cyt_P450_E_grp-I"/>
</dbReference>
<comment type="function">
    <text evidence="2">May be involved in the metabolism of insect hormones and in the breakdown of synthetic insecticides.</text>
</comment>
<evidence type="ECO:0000313" key="14">
    <source>
        <dbReference type="EnsemblMetazoa" id="SMAR001250-PA"/>
    </source>
</evidence>
<reference evidence="14" key="2">
    <citation type="submission" date="2015-02" db="UniProtKB">
        <authorList>
            <consortium name="EnsemblMetazoa"/>
        </authorList>
    </citation>
    <scope>IDENTIFICATION</scope>
</reference>
<keyword evidence="13" id="KW-0472">Membrane</keyword>
<evidence type="ECO:0008006" key="16">
    <source>
        <dbReference type="Google" id="ProtNLM"/>
    </source>
</evidence>
<evidence type="ECO:0000256" key="5">
    <source>
        <dbReference type="ARBA" id="ARBA00010617"/>
    </source>
</evidence>
<dbReference type="Pfam" id="PF00067">
    <property type="entry name" value="p450"/>
    <property type="match status" value="2"/>
</dbReference>
<organism evidence="14 15">
    <name type="scientific">Strigamia maritima</name>
    <name type="common">European centipede</name>
    <name type="synonym">Geophilus maritimus</name>
    <dbReference type="NCBI Taxonomy" id="126957"/>
    <lineage>
        <taxon>Eukaryota</taxon>
        <taxon>Metazoa</taxon>
        <taxon>Ecdysozoa</taxon>
        <taxon>Arthropoda</taxon>
        <taxon>Myriapoda</taxon>
        <taxon>Chilopoda</taxon>
        <taxon>Pleurostigmophora</taxon>
        <taxon>Geophilomorpha</taxon>
        <taxon>Linotaeniidae</taxon>
        <taxon>Strigamia</taxon>
    </lineage>
</organism>
<evidence type="ECO:0000256" key="4">
    <source>
        <dbReference type="ARBA" id="ARBA00004406"/>
    </source>
</evidence>
<dbReference type="GO" id="GO:0006805">
    <property type="term" value="P:xenobiotic metabolic process"/>
    <property type="evidence" value="ECO:0007669"/>
    <property type="project" value="TreeGrafter"/>
</dbReference>
<evidence type="ECO:0000256" key="6">
    <source>
        <dbReference type="ARBA" id="ARBA00022617"/>
    </source>
</evidence>
<sequence>MVEALIQQGNSYAERPETFRDISRFDNQEGMFAAYGAPRIKIRRFTMQTLRDFGMGKSFLEPKITDEIHCIIKEIKKSSGKPVFIKDSLAKSVVNVLCAMMFGKRMDYEDNNFQQLILLAREYLDSIKINKVSLYVPQFLLQLFGNKTVLYRGTLLYRKIFEEVKKFKFDATNNEESFIDVWKNKAAKPNANSEIFNEKKLVQILAELFIAGSGSTSTTLEWALLYLIKHPQVQKKVQMEIDDVIGRDRDPSMSDQKLMPYTESTILEVTRIVTIAPLAAPHRTTEDTMLRSYFIPKNTTILLNLSALHMDPEVFPEPEVFKPERFLTEDNKVKRILEMNPFSLGLFSAYGAPRIAMRRFTLHTLRNFGMGKSILEPQIMSEINYMLEDMKKFEGKPVDLHELLIKSTTNVLCAIKYGKRMDYDDKNFQHLLHLSRDYIASIHVNQLSAHLPKFLTKLLGFQSLAYKGTLLYKKVFDEVKKCQNNSSNIPESFIDVWRAEADKPNANSDIFNDQRLAQVLTELILAGSDSASTTLQWALLYLIKYPEVQKKVQMEIDDVIGRDRYPSMSDQKLMPYTESTLLETTRIVTIAPLAAPHSVTEDTMINGYFIPKNSTVFPNLWGIHMDPEVFPEPEKFKPERFITTDNKVKKTPELNPFGLG</sequence>
<keyword evidence="12" id="KW-0503">Monooxygenase</keyword>
<evidence type="ECO:0000256" key="9">
    <source>
        <dbReference type="ARBA" id="ARBA00022848"/>
    </source>
</evidence>
<dbReference type="InterPro" id="IPR050182">
    <property type="entry name" value="Cytochrome_P450_fam2"/>
</dbReference>
<dbReference type="HOGENOM" id="CLU_415820_0_0_1"/>
<dbReference type="GO" id="GO:0005789">
    <property type="term" value="C:endoplasmic reticulum membrane"/>
    <property type="evidence" value="ECO:0007669"/>
    <property type="project" value="UniProtKB-SubCell"/>
</dbReference>
<evidence type="ECO:0000256" key="11">
    <source>
        <dbReference type="ARBA" id="ARBA00023004"/>
    </source>
</evidence>
<evidence type="ECO:0000256" key="10">
    <source>
        <dbReference type="ARBA" id="ARBA00023002"/>
    </source>
</evidence>
<evidence type="ECO:0000313" key="15">
    <source>
        <dbReference type="Proteomes" id="UP000014500"/>
    </source>
</evidence>
<keyword evidence="11" id="KW-0408">Iron</keyword>
<dbReference type="OMA" id="HGNTAPI"/>
<comment type="cofactor">
    <cofactor evidence="1">
        <name>heme</name>
        <dbReference type="ChEBI" id="CHEBI:30413"/>
    </cofactor>
</comment>
<dbReference type="Proteomes" id="UP000014500">
    <property type="component" value="Unassembled WGS sequence"/>
</dbReference>
<keyword evidence="7" id="KW-0479">Metal-binding</keyword>
<dbReference type="PhylomeDB" id="T1IK16"/>
<keyword evidence="6" id="KW-0349">Heme</keyword>
<dbReference type="PANTHER" id="PTHR24300">
    <property type="entry name" value="CYTOCHROME P450 508A4-RELATED"/>
    <property type="match status" value="1"/>
</dbReference>
<evidence type="ECO:0000256" key="13">
    <source>
        <dbReference type="ARBA" id="ARBA00023136"/>
    </source>
</evidence>
<dbReference type="PRINTS" id="PR00463">
    <property type="entry name" value="EP450I"/>
</dbReference>
<evidence type="ECO:0000256" key="8">
    <source>
        <dbReference type="ARBA" id="ARBA00022824"/>
    </source>
</evidence>
<dbReference type="AlphaFoldDB" id="T1IK16"/>
<dbReference type="InterPro" id="IPR001128">
    <property type="entry name" value="Cyt_P450"/>
</dbReference>
<name>T1IK16_STRMM</name>
<keyword evidence="8" id="KW-0256">Endoplasmic reticulum</keyword>
<dbReference type="GO" id="GO:0005506">
    <property type="term" value="F:iron ion binding"/>
    <property type="evidence" value="ECO:0007669"/>
    <property type="project" value="InterPro"/>
</dbReference>
<dbReference type="PANTHER" id="PTHR24300:SF403">
    <property type="entry name" value="CYTOCHROME P450 306A1"/>
    <property type="match status" value="1"/>
</dbReference>
<comment type="subcellular location">
    <subcellularLocation>
        <location evidence="4">Endoplasmic reticulum membrane</location>
        <topology evidence="4">Peripheral membrane protein</topology>
    </subcellularLocation>
    <subcellularLocation>
        <location evidence="3">Microsome membrane</location>
        <topology evidence="3">Peripheral membrane protein</topology>
    </subcellularLocation>
</comment>
<dbReference type="Gene3D" id="1.10.630.10">
    <property type="entry name" value="Cytochrome P450"/>
    <property type="match status" value="2"/>
</dbReference>
<dbReference type="eggNOG" id="KOG0156">
    <property type="taxonomic scope" value="Eukaryota"/>
</dbReference>
<dbReference type="FunFam" id="1.10.630.10:FF:000238">
    <property type="entry name" value="Cytochrome P450 2A6"/>
    <property type="match status" value="1"/>
</dbReference>
<accession>T1IK16</accession>
<dbReference type="GO" id="GO:0020037">
    <property type="term" value="F:heme binding"/>
    <property type="evidence" value="ECO:0007669"/>
    <property type="project" value="InterPro"/>
</dbReference>
<dbReference type="SUPFAM" id="SSF48264">
    <property type="entry name" value="Cytochrome P450"/>
    <property type="match status" value="2"/>
</dbReference>
<evidence type="ECO:0000256" key="7">
    <source>
        <dbReference type="ARBA" id="ARBA00022723"/>
    </source>
</evidence>
<evidence type="ECO:0000256" key="2">
    <source>
        <dbReference type="ARBA" id="ARBA00003690"/>
    </source>
</evidence>
<dbReference type="STRING" id="126957.T1IK16"/>